<dbReference type="SUPFAM" id="SSF54593">
    <property type="entry name" value="Glyoxalase/Bleomycin resistance protein/Dihydroxybiphenyl dioxygenase"/>
    <property type="match status" value="1"/>
</dbReference>
<reference evidence="2" key="1">
    <citation type="submission" date="2020-09" db="EMBL/GenBank/DDBJ databases">
        <title>Taishania pollutisoli gen. nov., sp. nov., Isolated from Tetrabromobisphenol A-Contaminated Soil.</title>
        <authorList>
            <person name="Chen Q."/>
        </authorList>
    </citation>
    <scope>NUCLEOTIDE SEQUENCE</scope>
    <source>
        <strain evidence="2">CZZ-1</strain>
    </source>
</reference>
<proteinExistence type="predicted"/>
<dbReference type="InterPro" id="IPR029068">
    <property type="entry name" value="Glyas_Bleomycin-R_OHBP_Dase"/>
</dbReference>
<accession>A0A8J6TX78</accession>
<feature type="domain" description="VOC" evidence="1">
    <location>
        <begin position="3"/>
        <end position="129"/>
    </location>
</feature>
<dbReference type="GO" id="GO:0016829">
    <property type="term" value="F:lyase activity"/>
    <property type="evidence" value="ECO:0007669"/>
    <property type="project" value="UniProtKB-KW"/>
</dbReference>
<dbReference type="InterPro" id="IPR025870">
    <property type="entry name" value="Glyoxalase-like_dom"/>
</dbReference>
<evidence type="ECO:0000313" key="2">
    <source>
        <dbReference type="EMBL" id="MBC9812116.1"/>
    </source>
</evidence>
<dbReference type="RefSeq" id="WP_216713812.1">
    <property type="nucleotide sequence ID" value="NZ_JACVEL010000003.1"/>
</dbReference>
<dbReference type="EMBL" id="JACVEL010000003">
    <property type="protein sequence ID" value="MBC9812116.1"/>
    <property type="molecule type" value="Genomic_DNA"/>
</dbReference>
<evidence type="ECO:0000259" key="1">
    <source>
        <dbReference type="PROSITE" id="PS51819"/>
    </source>
</evidence>
<name>A0A8J6TX78_9FLAO</name>
<dbReference type="InterPro" id="IPR037523">
    <property type="entry name" value="VOC_core"/>
</dbReference>
<protein>
    <submittedName>
        <fullName evidence="2">Lactoylglutathione lyase</fullName>
    </submittedName>
</protein>
<organism evidence="2 3">
    <name type="scientific">Taishania pollutisoli</name>
    <dbReference type="NCBI Taxonomy" id="2766479"/>
    <lineage>
        <taxon>Bacteria</taxon>
        <taxon>Pseudomonadati</taxon>
        <taxon>Bacteroidota</taxon>
        <taxon>Flavobacteriia</taxon>
        <taxon>Flavobacteriales</taxon>
        <taxon>Crocinitomicaceae</taxon>
        <taxon>Taishania</taxon>
    </lineage>
</organism>
<dbReference type="Proteomes" id="UP000652681">
    <property type="component" value="Unassembled WGS sequence"/>
</dbReference>
<evidence type="ECO:0000313" key="3">
    <source>
        <dbReference type="Proteomes" id="UP000652681"/>
    </source>
</evidence>
<dbReference type="PROSITE" id="PS51819">
    <property type="entry name" value="VOC"/>
    <property type="match status" value="1"/>
</dbReference>
<dbReference type="Gene3D" id="3.30.720.120">
    <property type="match status" value="1"/>
</dbReference>
<sequence length="131" mass="14846">MRHIHLIETILYVKDQQLSTDFYTKLFRQQPDLNVPGMTEFKLAENCKLGLMPNSGIAKILSDKTPHPDQGNGIPRCELYLYVENVEQEFEHAGQSGAILISPLKARNWGDKACYFADPDGHIIAFAEKLK</sequence>
<dbReference type="Gene3D" id="3.30.720.110">
    <property type="match status" value="1"/>
</dbReference>
<dbReference type="AlphaFoldDB" id="A0A8J6TX78"/>
<dbReference type="Pfam" id="PF12681">
    <property type="entry name" value="Glyoxalase_2"/>
    <property type="match status" value="1"/>
</dbReference>
<keyword evidence="3" id="KW-1185">Reference proteome</keyword>
<comment type="caution">
    <text evidence="2">The sequence shown here is derived from an EMBL/GenBank/DDBJ whole genome shotgun (WGS) entry which is preliminary data.</text>
</comment>
<gene>
    <name evidence="2" type="ORF">H9Y05_06440</name>
</gene>
<keyword evidence="2" id="KW-0456">Lyase</keyword>